<evidence type="ECO:0000313" key="3">
    <source>
        <dbReference type="EMBL" id="KAF2888754.1"/>
    </source>
</evidence>
<dbReference type="InterPro" id="IPR036188">
    <property type="entry name" value="FAD/NAD-bd_sf"/>
</dbReference>
<comment type="caution">
    <text evidence="3">The sequence shown here is derived from an EMBL/GenBank/DDBJ whole genome shotgun (WGS) entry which is preliminary data.</text>
</comment>
<organism evidence="3 4">
    <name type="scientific">Ignelater luminosus</name>
    <name type="common">Cucubano</name>
    <name type="synonym">Pyrophorus luminosus</name>
    <dbReference type="NCBI Taxonomy" id="2038154"/>
    <lineage>
        <taxon>Eukaryota</taxon>
        <taxon>Metazoa</taxon>
        <taxon>Ecdysozoa</taxon>
        <taxon>Arthropoda</taxon>
        <taxon>Hexapoda</taxon>
        <taxon>Insecta</taxon>
        <taxon>Pterygota</taxon>
        <taxon>Neoptera</taxon>
        <taxon>Endopterygota</taxon>
        <taxon>Coleoptera</taxon>
        <taxon>Polyphaga</taxon>
        <taxon>Elateriformia</taxon>
        <taxon>Elateroidea</taxon>
        <taxon>Elateridae</taxon>
        <taxon>Agrypninae</taxon>
        <taxon>Pyrophorini</taxon>
        <taxon>Ignelater</taxon>
    </lineage>
</organism>
<reference evidence="3" key="1">
    <citation type="submission" date="2019-08" db="EMBL/GenBank/DDBJ databases">
        <title>The genome of the North American firefly Photinus pyralis.</title>
        <authorList>
            <consortium name="Photinus pyralis genome working group"/>
            <person name="Fallon T.R."/>
            <person name="Sander Lower S.E."/>
            <person name="Weng J.-K."/>
        </authorList>
    </citation>
    <scope>NUCLEOTIDE SEQUENCE</scope>
    <source>
        <strain evidence="3">TRF0915ILg1</strain>
        <tissue evidence="3">Whole body</tissue>
    </source>
</reference>
<feature type="non-terminal residue" evidence="3">
    <location>
        <position position="1"/>
    </location>
</feature>
<keyword evidence="4" id="KW-1185">Reference proteome</keyword>
<dbReference type="SUPFAM" id="SSF51905">
    <property type="entry name" value="FAD/NAD(P)-binding domain"/>
    <property type="match status" value="1"/>
</dbReference>
<feature type="domain" description="Glucose-methanol-choline oxidoreductase C-terminal" evidence="2">
    <location>
        <begin position="15"/>
        <end position="102"/>
    </location>
</feature>
<dbReference type="Gene3D" id="3.50.50.60">
    <property type="entry name" value="FAD/NAD(P)-binding domain"/>
    <property type="match status" value="1"/>
</dbReference>
<dbReference type="AlphaFoldDB" id="A0A8K0CLR3"/>
<dbReference type="PANTHER" id="PTHR11552">
    <property type="entry name" value="GLUCOSE-METHANOL-CHOLINE GMC OXIDOREDUCTASE"/>
    <property type="match status" value="1"/>
</dbReference>
<dbReference type="Proteomes" id="UP000801492">
    <property type="component" value="Unassembled WGS sequence"/>
</dbReference>
<evidence type="ECO:0000256" key="1">
    <source>
        <dbReference type="ARBA" id="ARBA00010790"/>
    </source>
</evidence>
<dbReference type="Pfam" id="PF05199">
    <property type="entry name" value="GMC_oxred_C"/>
    <property type="match status" value="1"/>
</dbReference>
<dbReference type="EMBL" id="VTPC01074108">
    <property type="protein sequence ID" value="KAF2888754.1"/>
    <property type="molecule type" value="Genomic_DNA"/>
</dbReference>
<dbReference type="Gene3D" id="3.30.560.10">
    <property type="entry name" value="Glucose Oxidase, domain 3"/>
    <property type="match status" value="1"/>
</dbReference>
<accession>A0A8K0CLR3</accession>
<evidence type="ECO:0000259" key="2">
    <source>
        <dbReference type="Pfam" id="PF05199"/>
    </source>
</evidence>
<name>A0A8K0CLR3_IGNLU</name>
<proteinExistence type="inferred from homology"/>
<gene>
    <name evidence="3" type="ORF">ILUMI_17419</name>
</gene>
<sequence length="117" mass="12913">VKEVGESESFQKYNSRIYLVPLSACKQFTVGSDEHYGCLIRNLAITSGHHVGTCKMGPRNDSDAVVDPQLRVYGIKRLRIVDGSIMPNIITGHTNAPIIMIGEKASDMIKSTWGYNT</sequence>
<protein>
    <recommendedName>
        <fullName evidence="2">Glucose-methanol-choline oxidoreductase C-terminal domain-containing protein</fullName>
    </recommendedName>
</protein>
<dbReference type="SUPFAM" id="SSF54373">
    <property type="entry name" value="FAD-linked reductases, C-terminal domain"/>
    <property type="match status" value="1"/>
</dbReference>
<evidence type="ECO:0000313" key="4">
    <source>
        <dbReference type="Proteomes" id="UP000801492"/>
    </source>
</evidence>
<dbReference type="InterPro" id="IPR007867">
    <property type="entry name" value="GMC_OxRtase_C"/>
</dbReference>
<comment type="similarity">
    <text evidence="1">Belongs to the GMC oxidoreductase family.</text>
</comment>
<dbReference type="GO" id="GO:0016614">
    <property type="term" value="F:oxidoreductase activity, acting on CH-OH group of donors"/>
    <property type="evidence" value="ECO:0007669"/>
    <property type="project" value="InterPro"/>
</dbReference>
<dbReference type="InterPro" id="IPR012132">
    <property type="entry name" value="GMC_OxRdtase"/>
</dbReference>
<dbReference type="PANTHER" id="PTHR11552:SF216">
    <property type="entry name" value="GLUCOSE-METHANOL-CHOLINE OXIDOREDUCTASE N-TERMINAL DOMAIN-CONTAINING PROTEIN"/>
    <property type="match status" value="1"/>
</dbReference>
<dbReference type="GO" id="GO:0050660">
    <property type="term" value="F:flavin adenine dinucleotide binding"/>
    <property type="evidence" value="ECO:0007669"/>
    <property type="project" value="InterPro"/>
</dbReference>
<dbReference type="OrthoDB" id="269227at2759"/>